<feature type="region of interest" description="Disordered" evidence="1">
    <location>
        <begin position="86"/>
        <end position="108"/>
    </location>
</feature>
<dbReference type="AlphaFoldDB" id="A0A8R7U1C8"/>
<name>A0A8R7U1C8_TRIUA</name>
<proteinExistence type="predicted"/>
<evidence type="ECO:0000256" key="1">
    <source>
        <dbReference type="SAM" id="MobiDB-lite"/>
    </source>
</evidence>
<dbReference type="EnsemblPlants" id="TuG1812G0300004550.01.T01">
    <property type="protein sequence ID" value="TuG1812G0300004550.01.T01"/>
    <property type="gene ID" value="TuG1812G0300004550.01"/>
</dbReference>
<evidence type="ECO:0000313" key="3">
    <source>
        <dbReference type="Proteomes" id="UP000015106"/>
    </source>
</evidence>
<reference evidence="3" key="1">
    <citation type="journal article" date="2013" name="Nature">
        <title>Draft genome of the wheat A-genome progenitor Triticum urartu.</title>
        <authorList>
            <person name="Ling H.Q."/>
            <person name="Zhao S."/>
            <person name="Liu D."/>
            <person name="Wang J."/>
            <person name="Sun H."/>
            <person name="Zhang C."/>
            <person name="Fan H."/>
            <person name="Li D."/>
            <person name="Dong L."/>
            <person name="Tao Y."/>
            <person name="Gao C."/>
            <person name="Wu H."/>
            <person name="Li Y."/>
            <person name="Cui Y."/>
            <person name="Guo X."/>
            <person name="Zheng S."/>
            <person name="Wang B."/>
            <person name="Yu K."/>
            <person name="Liang Q."/>
            <person name="Yang W."/>
            <person name="Lou X."/>
            <person name="Chen J."/>
            <person name="Feng M."/>
            <person name="Jian J."/>
            <person name="Zhang X."/>
            <person name="Luo G."/>
            <person name="Jiang Y."/>
            <person name="Liu J."/>
            <person name="Wang Z."/>
            <person name="Sha Y."/>
            <person name="Zhang B."/>
            <person name="Wu H."/>
            <person name="Tang D."/>
            <person name="Shen Q."/>
            <person name="Xue P."/>
            <person name="Zou S."/>
            <person name="Wang X."/>
            <person name="Liu X."/>
            <person name="Wang F."/>
            <person name="Yang Y."/>
            <person name="An X."/>
            <person name="Dong Z."/>
            <person name="Zhang K."/>
            <person name="Zhang X."/>
            <person name="Luo M.C."/>
            <person name="Dvorak J."/>
            <person name="Tong Y."/>
            <person name="Wang J."/>
            <person name="Yang H."/>
            <person name="Li Z."/>
            <person name="Wang D."/>
            <person name="Zhang A."/>
            <person name="Wang J."/>
        </authorList>
    </citation>
    <scope>NUCLEOTIDE SEQUENCE</scope>
    <source>
        <strain evidence="3">cv. G1812</strain>
    </source>
</reference>
<organism evidence="2 3">
    <name type="scientific">Triticum urartu</name>
    <name type="common">Red wild einkorn</name>
    <name type="synonym">Crithodium urartu</name>
    <dbReference type="NCBI Taxonomy" id="4572"/>
    <lineage>
        <taxon>Eukaryota</taxon>
        <taxon>Viridiplantae</taxon>
        <taxon>Streptophyta</taxon>
        <taxon>Embryophyta</taxon>
        <taxon>Tracheophyta</taxon>
        <taxon>Spermatophyta</taxon>
        <taxon>Magnoliopsida</taxon>
        <taxon>Liliopsida</taxon>
        <taxon>Poales</taxon>
        <taxon>Poaceae</taxon>
        <taxon>BOP clade</taxon>
        <taxon>Pooideae</taxon>
        <taxon>Triticodae</taxon>
        <taxon>Triticeae</taxon>
        <taxon>Triticinae</taxon>
        <taxon>Triticum</taxon>
    </lineage>
</organism>
<keyword evidence="3" id="KW-1185">Reference proteome</keyword>
<sequence length="108" mass="11165">MSPCAQLAVVATSPFFFLRVNYCSSTEMGRSGLFPLLSPPPLPPPLSSLSPVSSLSTLAATTHPLLLHHAPSSPLDQVQASRCAQAAALHSRAKGGNGGGGRRGHPRL</sequence>
<dbReference type="Proteomes" id="UP000015106">
    <property type="component" value="Chromosome 3"/>
</dbReference>
<dbReference type="EnsemblPlants" id="TuG1812G0300004550.01.T02">
    <property type="protein sequence ID" value="TuG1812G0300004550.01.T02"/>
    <property type="gene ID" value="TuG1812G0300004550.01"/>
</dbReference>
<accession>A0A8R7U1C8</accession>
<reference evidence="2" key="2">
    <citation type="submission" date="2018-03" db="EMBL/GenBank/DDBJ databases">
        <title>The Triticum urartu genome reveals the dynamic nature of wheat genome evolution.</title>
        <authorList>
            <person name="Ling H."/>
            <person name="Ma B."/>
            <person name="Shi X."/>
            <person name="Liu H."/>
            <person name="Dong L."/>
            <person name="Sun H."/>
            <person name="Cao Y."/>
            <person name="Gao Q."/>
            <person name="Zheng S."/>
            <person name="Li Y."/>
            <person name="Yu Y."/>
            <person name="Du H."/>
            <person name="Qi M."/>
            <person name="Li Y."/>
            <person name="Yu H."/>
            <person name="Cui Y."/>
            <person name="Wang N."/>
            <person name="Chen C."/>
            <person name="Wu H."/>
            <person name="Zhao Y."/>
            <person name="Zhang J."/>
            <person name="Li Y."/>
            <person name="Zhou W."/>
            <person name="Zhang B."/>
            <person name="Hu W."/>
            <person name="Eijk M."/>
            <person name="Tang J."/>
            <person name="Witsenboer H."/>
            <person name="Zhao S."/>
            <person name="Li Z."/>
            <person name="Zhang A."/>
            <person name="Wang D."/>
            <person name="Liang C."/>
        </authorList>
    </citation>
    <scope>NUCLEOTIDE SEQUENCE [LARGE SCALE GENOMIC DNA]</scope>
    <source>
        <strain evidence="2">cv. G1812</strain>
    </source>
</reference>
<evidence type="ECO:0000313" key="2">
    <source>
        <dbReference type="EnsemblPlants" id="TuG1812G0300004550.01.T01"/>
    </source>
</evidence>
<dbReference type="Gramene" id="TuG1812G0300004550.01.T01">
    <property type="protein sequence ID" value="TuG1812G0300004550.01.T01"/>
    <property type="gene ID" value="TuG1812G0300004550.01"/>
</dbReference>
<protein>
    <submittedName>
        <fullName evidence="2">Uncharacterized protein</fullName>
    </submittedName>
</protein>
<dbReference type="Gramene" id="TuG1812G0300004550.01.T02">
    <property type="protein sequence ID" value="TuG1812G0300004550.01.T02"/>
    <property type="gene ID" value="TuG1812G0300004550.01"/>
</dbReference>
<reference evidence="2" key="3">
    <citation type="submission" date="2022-06" db="UniProtKB">
        <authorList>
            <consortium name="EnsemblPlants"/>
        </authorList>
    </citation>
    <scope>IDENTIFICATION</scope>
</reference>